<keyword evidence="4" id="KW-0175">Coiled coil</keyword>
<dbReference type="Pfam" id="PF13558">
    <property type="entry name" value="SbcC_Walker_B"/>
    <property type="match status" value="1"/>
</dbReference>
<comment type="subunit">
    <text evidence="2">Heterodimer of SbcC and SbcD.</text>
</comment>
<evidence type="ECO:0000256" key="3">
    <source>
        <dbReference type="ARBA" id="ARBA00013368"/>
    </source>
</evidence>
<name>A0ABV1DYS1_9FIRM</name>
<dbReference type="PANTHER" id="PTHR32114">
    <property type="entry name" value="ABC TRANSPORTER ABCH.3"/>
    <property type="match status" value="1"/>
</dbReference>
<feature type="coiled-coil region" evidence="4">
    <location>
        <begin position="532"/>
        <end position="644"/>
    </location>
</feature>
<accession>A0ABV1DYS1</accession>
<dbReference type="RefSeq" id="WP_349218610.1">
    <property type="nucleotide sequence ID" value="NZ_JBBMFD010000006.1"/>
</dbReference>
<evidence type="ECO:0000256" key="4">
    <source>
        <dbReference type="SAM" id="Coils"/>
    </source>
</evidence>
<reference evidence="6 7" key="1">
    <citation type="submission" date="2024-03" db="EMBL/GenBank/DDBJ databases">
        <title>Human intestinal bacterial collection.</title>
        <authorList>
            <person name="Pauvert C."/>
            <person name="Hitch T.C.A."/>
            <person name="Clavel T."/>
        </authorList>
    </citation>
    <scope>NUCLEOTIDE SEQUENCE [LARGE SCALE GENOMIC DNA]</scope>
    <source>
        <strain evidence="6 7">CLA-JM-H44</strain>
    </source>
</reference>
<dbReference type="EMBL" id="JBBMFD010000006">
    <property type="protein sequence ID" value="MEQ2440195.1"/>
    <property type="molecule type" value="Genomic_DNA"/>
</dbReference>
<dbReference type="Proteomes" id="UP001489509">
    <property type="component" value="Unassembled WGS sequence"/>
</dbReference>
<dbReference type="InterPro" id="IPR038729">
    <property type="entry name" value="Rad50/SbcC_AAA"/>
</dbReference>
<comment type="similarity">
    <text evidence="1">Belongs to the SMC family. SbcC subfamily.</text>
</comment>
<evidence type="ECO:0000313" key="6">
    <source>
        <dbReference type="EMBL" id="MEQ2440195.1"/>
    </source>
</evidence>
<dbReference type="PANTHER" id="PTHR32114:SF2">
    <property type="entry name" value="ABC TRANSPORTER ABCH.3"/>
    <property type="match status" value="1"/>
</dbReference>
<evidence type="ECO:0000256" key="1">
    <source>
        <dbReference type="ARBA" id="ARBA00006930"/>
    </source>
</evidence>
<evidence type="ECO:0000259" key="5">
    <source>
        <dbReference type="Pfam" id="PF13476"/>
    </source>
</evidence>
<gene>
    <name evidence="6" type="ORF">WMO26_05075</name>
</gene>
<dbReference type="Gene3D" id="3.40.50.300">
    <property type="entry name" value="P-loop containing nucleotide triphosphate hydrolases"/>
    <property type="match status" value="2"/>
</dbReference>
<dbReference type="SUPFAM" id="SSF52540">
    <property type="entry name" value="P-loop containing nucleoside triphosphate hydrolases"/>
    <property type="match status" value="1"/>
</dbReference>
<dbReference type="Pfam" id="PF13476">
    <property type="entry name" value="AAA_23"/>
    <property type="match status" value="1"/>
</dbReference>
<evidence type="ECO:0000256" key="2">
    <source>
        <dbReference type="ARBA" id="ARBA00011322"/>
    </source>
</evidence>
<keyword evidence="7" id="KW-1185">Reference proteome</keyword>
<dbReference type="InterPro" id="IPR027417">
    <property type="entry name" value="P-loop_NTPase"/>
</dbReference>
<feature type="domain" description="Rad50/SbcC-type AAA" evidence="5">
    <location>
        <begin position="5"/>
        <end position="255"/>
    </location>
</feature>
<protein>
    <recommendedName>
        <fullName evidence="3">Nuclease SbcCD subunit C</fullName>
    </recommendedName>
</protein>
<feature type="coiled-coil region" evidence="4">
    <location>
        <begin position="183"/>
        <end position="210"/>
    </location>
</feature>
<comment type="caution">
    <text evidence="6">The sequence shown here is derived from an EMBL/GenBank/DDBJ whole genome shotgun (WGS) entry which is preliminary data.</text>
</comment>
<proteinExistence type="inferred from homology"/>
<evidence type="ECO:0000313" key="7">
    <source>
        <dbReference type="Proteomes" id="UP001489509"/>
    </source>
</evidence>
<feature type="coiled-coil region" evidence="4">
    <location>
        <begin position="244"/>
        <end position="271"/>
    </location>
</feature>
<sequence length="1017" mass="111784">MKPVKIVMQCFGAYLGRSEVDFLKLAGAPLFLISGPTGSGKTTLLDAMSCALYGRATGALRRDWKELRSTGASQETPTVVEFEFTLGAERYRFVRTFSERMVKKRSGATELKQESTAECFVWAADGWRLLGTGLEVAQKAKELLGFTYEQFSQVIVLPQGEFRKLLTASSSEKEGILEVLFATGKWKRIAERANERANQLKEQLKQISAGLAPLLASYQVEDLSGLLEKRDACRRDGQQAKEQEALLQKALQEANVRLQEAARQKERFDRLSSAKERQAQLRLKAEEMDGFRKQYAYGVKLKGVQPYFQMWQSAVKRERDAKGEEQESRRRESAAAAACREAQEAANAIPRLQEEAEEESRRLSVLERALEDAKRLTQARRTASLAAKAAEEAGKREQEAAAEAAALQARVEKGENYLREQFETYLSRLPEFSLRVQTLTAAKDALSALHSAQETEREMFAAKLAAGKRAADAQQALAARRETLLQFEAASRADAAYLLASLLKEEKPCPVCGSMHHPAPARPAENVPAPEEVQAARENERAAKDAQEAAEQELHRRETAYEAAKQALARAKDAFARFEIEESAIEPALSEANERLFAAQKAQRDRLKGEALLDKLRRDLPAAKERLEQSRKDAQQAAVAAAKAQASVQELITALQGQETDTGKLTAAIGEHRLCLQQKKESVARLQESLSQAKSNLSGAREGAAAALEAVKKAYGQRTHAQTEYEHQCTAAGLTPGEDPALQKELLDRLPQMEQAIDQYDKEQAAVKDVIAQLQEQLSGVSVPDLANLTEKRDALSKEKAEQDAAIGRLQERETALSEACSRAQAYCKEQEGLEEQYRTAGALAELLSGKNPRKIPVHQFVLGIMLDDIVSAANQYLLRLSRGQYNLVRMDRQGGQGYRGLDLAVLDGYRGGERSVNTLSGGELFLASLALAFGLADTVQSYAGGIRLDSVFIDEGFGTLDAQTLECVMGALSELQSGGRLIGIISHVGELRERIAAKIEVSPDPKGGSKVELVCG</sequence>
<feature type="coiled-coil region" evidence="4">
    <location>
        <begin position="335"/>
        <end position="410"/>
    </location>
</feature>
<feature type="coiled-coil region" evidence="4">
    <location>
        <begin position="743"/>
        <end position="813"/>
    </location>
</feature>
<organism evidence="6 7">
    <name type="scientific">Solibaculum intestinale</name>
    <dbReference type="NCBI Taxonomy" id="3133165"/>
    <lineage>
        <taxon>Bacteria</taxon>
        <taxon>Bacillati</taxon>
        <taxon>Bacillota</taxon>
        <taxon>Clostridia</taxon>
        <taxon>Eubacteriales</taxon>
        <taxon>Oscillospiraceae</taxon>
        <taxon>Solibaculum</taxon>
    </lineage>
</organism>